<accession>A0A9P6WDY3</accession>
<dbReference type="GO" id="GO:0000324">
    <property type="term" value="C:fungal-type vacuole"/>
    <property type="evidence" value="ECO:0007669"/>
    <property type="project" value="TreeGrafter"/>
</dbReference>
<protein>
    <submittedName>
        <fullName evidence="2">Uncharacterized protein</fullName>
    </submittedName>
</protein>
<dbReference type="GO" id="GO:0005199">
    <property type="term" value="F:structural constituent of cell wall"/>
    <property type="evidence" value="ECO:0007669"/>
    <property type="project" value="TreeGrafter"/>
</dbReference>
<dbReference type="PANTHER" id="PTHR31002">
    <property type="entry name" value="SERIPAUPERIN"/>
    <property type="match status" value="1"/>
</dbReference>
<keyword evidence="1" id="KW-0732">Signal</keyword>
<reference evidence="2 3" key="1">
    <citation type="submission" date="2020-11" db="EMBL/GenBank/DDBJ databases">
        <title>Kefir isolates.</title>
        <authorList>
            <person name="Marcisauskas S."/>
            <person name="Kim Y."/>
            <person name="Blasche S."/>
        </authorList>
    </citation>
    <scope>NUCLEOTIDE SEQUENCE [LARGE SCALE GENOMIC DNA]</scope>
    <source>
        <strain evidence="2 3">OG2</strain>
    </source>
</reference>
<gene>
    <name evidence="2" type="ORF">C6P45_000135</name>
</gene>
<dbReference type="EMBL" id="PUHR01000010">
    <property type="protein sequence ID" value="KAG0671644.1"/>
    <property type="molecule type" value="Genomic_DNA"/>
</dbReference>
<dbReference type="PANTHER" id="PTHR31002:SF34">
    <property type="entry name" value="CELL WALL PROTEIN CWP1-RELATED"/>
    <property type="match status" value="1"/>
</dbReference>
<dbReference type="Proteomes" id="UP000750334">
    <property type="component" value="Unassembled WGS sequence"/>
</dbReference>
<comment type="caution">
    <text evidence="2">The sequence shown here is derived from an EMBL/GenBank/DDBJ whole genome shotgun (WGS) entry which is preliminary data.</text>
</comment>
<name>A0A9P6WDY3_MAUEX</name>
<dbReference type="PROSITE" id="PS00724">
    <property type="entry name" value="SRP1_TIP1"/>
    <property type="match status" value="1"/>
</dbReference>
<dbReference type="InterPro" id="IPR050788">
    <property type="entry name" value="Yeast_SRP1/TIP1_CWP"/>
</dbReference>
<dbReference type="Pfam" id="PF00660">
    <property type="entry name" value="SRP1_TIP1"/>
    <property type="match status" value="1"/>
</dbReference>
<keyword evidence="3" id="KW-1185">Reference proteome</keyword>
<dbReference type="InterPro" id="IPR000992">
    <property type="entry name" value="SRP1_TIP1"/>
</dbReference>
<dbReference type="GO" id="GO:0009277">
    <property type="term" value="C:fungal-type cell wall"/>
    <property type="evidence" value="ECO:0007669"/>
    <property type="project" value="TreeGrafter"/>
</dbReference>
<proteinExistence type="predicted"/>
<organism evidence="2 3">
    <name type="scientific">Maudiozyma exigua</name>
    <name type="common">Yeast</name>
    <name type="synonym">Kazachstania exigua</name>
    <dbReference type="NCBI Taxonomy" id="34358"/>
    <lineage>
        <taxon>Eukaryota</taxon>
        <taxon>Fungi</taxon>
        <taxon>Dikarya</taxon>
        <taxon>Ascomycota</taxon>
        <taxon>Saccharomycotina</taxon>
        <taxon>Saccharomycetes</taxon>
        <taxon>Saccharomycetales</taxon>
        <taxon>Saccharomycetaceae</taxon>
        <taxon>Maudiozyma</taxon>
    </lineage>
</organism>
<evidence type="ECO:0000313" key="3">
    <source>
        <dbReference type="Proteomes" id="UP000750334"/>
    </source>
</evidence>
<dbReference type="OrthoDB" id="4069694at2759"/>
<feature type="chain" id="PRO_5040501205" evidence="1">
    <location>
        <begin position="18"/>
        <end position="269"/>
    </location>
</feature>
<evidence type="ECO:0000256" key="1">
    <source>
        <dbReference type="SAM" id="SignalP"/>
    </source>
</evidence>
<sequence>MYAKTLLFVAAAALAKAQSAAEIAEINVIINDVKANMGDYTTLATSGKISLSDLPAGIMPLAMAVQSATDDSYTTLYSNVDMAAVSTFLTKLPWYSSRLEGAIESATAAAGGDAATSTAATAASSEVAAASSNPATSLITSAVTSATGAASGADATETAYSFRNTTVTVCEATSCHVTYVTETVCNHPEICQAKTTIPAATVTETICTHPEICGYKNGTKTASAGSHNNGTNNGAGKTTAGVHQQTANGAVKAVAGLGAGALAAAALLL</sequence>
<evidence type="ECO:0000313" key="2">
    <source>
        <dbReference type="EMBL" id="KAG0671644.1"/>
    </source>
</evidence>
<dbReference type="GO" id="GO:0031505">
    <property type="term" value="P:fungal-type cell wall organization"/>
    <property type="evidence" value="ECO:0007669"/>
    <property type="project" value="TreeGrafter"/>
</dbReference>
<feature type="signal peptide" evidence="1">
    <location>
        <begin position="1"/>
        <end position="17"/>
    </location>
</feature>
<dbReference type="AlphaFoldDB" id="A0A9P6WDY3"/>